<evidence type="ECO:0000313" key="3">
    <source>
        <dbReference type="Proteomes" id="UP000219689"/>
    </source>
</evidence>
<protein>
    <submittedName>
        <fullName evidence="2">Uncharacterized protein</fullName>
    </submittedName>
</protein>
<keyword evidence="3" id="KW-1185">Reference proteome</keyword>
<feature type="region of interest" description="Disordered" evidence="1">
    <location>
        <begin position="1"/>
        <end position="62"/>
    </location>
</feature>
<sequence>MDAAVTSDDGNTASRWEATVTDDGQKPPTVEIVRPATSELAARETTAPERDVSSDATELDQA</sequence>
<dbReference type="AlphaFoldDB" id="A0A2A5QPJ6"/>
<name>A0A2A5QPJ6_9EURY</name>
<gene>
    <name evidence="2" type="ORF">CP557_19805</name>
</gene>
<dbReference type="Proteomes" id="UP000219689">
    <property type="component" value="Unassembled WGS sequence"/>
</dbReference>
<comment type="caution">
    <text evidence="2">The sequence shown here is derived from an EMBL/GenBank/DDBJ whole genome shotgun (WGS) entry which is preliminary data.</text>
</comment>
<evidence type="ECO:0000313" key="2">
    <source>
        <dbReference type="EMBL" id="PCR88744.1"/>
    </source>
</evidence>
<accession>A0A2A5QPJ6</accession>
<proteinExistence type="predicted"/>
<organism evidence="2 3">
    <name type="scientific">Natrinema ejinorense</name>
    <dbReference type="NCBI Taxonomy" id="373386"/>
    <lineage>
        <taxon>Archaea</taxon>
        <taxon>Methanobacteriati</taxon>
        <taxon>Methanobacteriota</taxon>
        <taxon>Stenosarchaea group</taxon>
        <taxon>Halobacteria</taxon>
        <taxon>Halobacteriales</taxon>
        <taxon>Natrialbaceae</taxon>
        <taxon>Natrinema</taxon>
    </lineage>
</organism>
<dbReference type="EMBL" id="NXNI01000002">
    <property type="protein sequence ID" value="PCR88744.1"/>
    <property type="molecule type" value="Genomic_DNA"/>
</dbReference>
<evidence type="ECO:0000256" key="1">
    <source>
        <dbReference type="SAM" id="MobiDB-lite"/>
    </source>
</evidence>
<reference evidence="2 3" key="1">
    <citation type="submission" date="2017-09" db="EMBL/GenBank/DDBJ databases">
        <title>Genome sequences of Natrinema ejinorence JCM 13890T.</title>
        <authorList>
            <person name="Roh S.W."/>
            <person name="Kim Y.B."/>
            <person name="Kim J.Y."/>
        </authorList>
    </citation>
    <scope>NUCLEOTIDE SEQUENCE [LARGE SCALE GENOMIC DNA]</scope>
    <source>
        <strain evidence="2 3">JCM 13890</strain>
    </source>
</reference>